<protein>
    <submittedName>
        <fullName evidence="9">ABC transporter permease</fullName>
    </submittedName>
</protein>
<dbReference type="InterPro" id="IPR025857">
    <property type="entry name" value="MacB_PCD"/>
</dbReference>
<keyword evidence="4 6" id="KW-1133">Transmembrane helix</keyword>
<sequence length="395" mass="41376">MSLLSQTRSVIVMNVQSIPQRLWMSLATVMSIALVVAVLLGFLSLANGFNQTLKGSGASDVAIVLREGSEAELNSTLSRDQVDLLAQGPGVRIGSDGRPVLSAELMLVVDGIKKSTGTKANMPLRGIGPNGLLVRRQARIREGRMFSPGSNEIVVGAGLLREFEGFEMGKTVKFGAQTWRVVGVFEAPGTVFESELWADAPVVQSLFNRGTSYQTARVALTSAAAMPGFVAYAKNEPRLQLAAQSEQAYFAAQAERSGLLIKYFGWPLGIIMAIGALAGALNTMYASVANRAAEIATLRVIGFSGFSAFMGTLVEALVLSAIGALLGVAICALGFNGLSTSTLGAGFTQVAFRLQIGPEIIGQAVTLALVIGLVGGVFPGWRAARQKPLLALAAA</sequence>
<evidence type="ECO:0000313" key="9">
    <source>
        <dbReference type="EMBL" id="MBR7620191.1"/>
    </source>
</evidence>
<keyword evidence="3 6" id="KW-0812">Transmembrane</keyword>
<evidence type="ECO:0000259" key="8">
    <source>
        <dbReference type="Pfam" id="PF12704"/>
    </source>
</evidence>
<dbReference type="Pfam" id="PF12704">
    <property type="entry name" value="MacB_PCD"/>
    <property type="match status" value="1"/>
</dbReference>
<dbReference type="InterPro" id="IPR050250">
    <property type="entry name" value="Macrolide_Exporter_MacB"/>
</dbReference>
<dbReference type="RefSeq" id="WP_215340913.1">
    <property type="nucleotide sequence ID" value="NZ_JAGSGD010000001.1"/>
</dbReference>
<comment type="caution">
    <text evidence="9">The sequence shown here is derived from an EMBL/GenBank/DDBJ whole genome shotgun (WGS) entry which is preliminary data.</text>
</comment>
<evidence type="ECO:0000256" key="2">
    <source>
        <dbReference type="ARBA" id="ARBA00022475"/>
    </source>
</evidence>
<dbReference type="Pfam" id="PF02687">
    <property type="entry name" value="FtsX"/>
    <property type="match status" value="1"/>
</dbReference>
<comment type="subcellular location">
    <subcellularLocation>
        <location evidence="1">Cell membrane</location>
        <topology evidence="1">Multi-pass membrane protein</topology>
    </subcellularLocation>
</comment>
<feature type="transmembrane region" description="Helical" evidence="6">
    <location>
        <begin position="292"/>
        <end position="310"/>
    </location>
</feature>
<dbReference type="PANTHER" id="PTHR30572">
    <property type="entry name" value="MEMBRANE COMPONENT OF TRANSPORTER-RELATED"/>
    <property type="match status" value="1"/>
</dbReference>
<gene>
    <name evidence="9" type="ORF">JKL49_12410</name>
</gene>
<dbReference type="Proteomes" id="UP000622580">
    <property type="component" value="Unassembled WGS sequence"/>
</dbReference>
<keyword evidence="10" id="KW-1185">Reference proteome</keyword>
<evidence type="ECO:0000256" key="6">
    <source>
        <dbReference type="SAM" id="Phobius"/>
    </source>
</evidence>
<name>A0A941HWL1_9CAUL</name>
<evidence type="ECO:0000256" key="3">
    <source>
        <dbReference type="ARBA" id="ARBA00022692"/>
    </source>
</evidence>
<evidence type="ECO:0000259" key="7">
    <source>
        <dbReference type="Pfam" id="PF02687"/>
    </source>
</evidence>
<feature type="transmembrane region" description="Helical" evidence="6">
    <location>
        <begin position="22"/>
        <end position="46"/>
    </location>
</feature>
<organism evidence="9 10">
    <name type="scientific">Phenylobacterium glaciei</name>
    <dbReference type="NCBI Taxonomy" id="2803784"/>
    <lineage>
        <taxon>Bacteria</taxon>
        <taxon>Pseudomonadati</taxon>
        <taxon>Pseudomonadota</taxon>
        <taxon>Alphaproteobacteria</taxon>
        <taxon>Caulobacterales</taxon>
        <taxon>Caulobacteraceae</taxon>
        <taxon>Phenylobacterium</taxon>
    </lineage>
</organism>
<evidence type="ECO:0000256" key="5">
    <source>
        <dbReference type="ARBA" id="ARBA00023136"/>
    </source>
</evidence>
<evidence type="ECO:0000256" key="4">
    <source>
        <dbReference type="ARBA" id="ARBA00022989"/>
    </source>
</evidence>
<evidence type="ECO:0000256" key="1">
    <source>
        <dbReference type="ARBA" id="ARBA00004651"/>
    </source>
</evidence>
<feature type="domain" description="MacB-like periplasmic core" evidence="8">
    <location>
        <begin position="25"/>
        <end position="229"/>
    </location>
</feature>
<dbReference type="EMBL" id="JAGSGD010000001">
    <property type="protein sequence ID" value="MBR7620191.1"/>
    <property type="molecule type" value="Genomic_DNA"/>
</dbReference>
<dbReference type="GO" id="GO:0005886">
    <property type="term" value="C:plasma membrane"/>
    <property type="evidence" value="ECO:0007669"/>
    <property type="project" value="UniProtKB-SubCell"/>
</dbReference>
<accession>A0A941HWL1</accession>
<dbReference type="PANTHER" id="PTHR30572:SF15">
    <property type="entry name" value="ABC TRANSPORTER PERMEASE"/>
    <property type="match status" value="1"/>
</dbReference>
<feature type="transmembrane region" description="Helical" evidence="6">
    <location>
        <begin position="360"/>
        <end position="381"/>
    </location>
</feature>
<dbReference type="GO" id="GO:0022857">
    <property type="term" value="F:transmembrane transporter activity"/>
    <property type="evidence" value="ECO:0007669"/>
    <property type="project" value="TreeGrafter"/>
</dbReference>
<evidence type="ECO:0000313" key="10">
    <source>
        <dbReference type="Proteomes" id="UP000622580"/>
    </source>
</evidence>
<keyword evidence="2" id="KW-1003">Cell membrane</keyword>
<proteinExistence type="predicted"/>
<reference evidence="9" key="1">
    <citation type="submission" date="2021-04" db="EMBL/GenBank/DDBJ databases">
        <title>Draft genome assembly of strain Phenylobacterium sp. 20VBR1 using MiniION and Illumina platforms.</title>
        <authorList>
            <person name="Thomas F.A."/>
            <person name="Krishnan K.P."/>
            <person name="Sinha R.K."/>
        </authorList>
    </citation>
    <scope>NUCLEOTIDE SEQUENCE</scope>
    <source>
        <strain evidence="9">20VBR1</strain>
    </source>
</reference>
<keyword evidence="5 6" id="KW-0472">Membrane</keyword>
<dbReference type="AlphaFoldDB" id="A0A941HWL1"/>
<feature type="transmembrane region" description="Helical" evidence="6">
    <location>
        <begin position="317"/>
        <end position="340"/>
    </location>
</feature>
<feature type="domain" description="ABC3 transporter permease C-terminal" evidence="7">
    <location>
        <begin position="269"/>
        <end position="388"/>
    </location>
</feature>
<feature type="transmembrane region" description="Helical" evidence="6">
    <location>
        <begin position="263"/>
        <end position="286"/>
    </location>
</feature>
<dbReference type="InterPro" id="IPR003838">
    <property type="entry name" value="ABC3_permease_C"/>
</dbReference>